<evidence type="ECO:0000313" key="3">
    <source>
        <dbReference type="Proteomes" id="UP000287166"/>
    </source>
</evidence>
<dbReference type="Proteomes" id="UP000287166">
    <property type="component" value="Unassembled WGS sequence"/>
</dbReference>
<name>A0A401GZL5_9APHY</name>
<feature type="compositionally biased region" description="Polar residues" evidence="1">
    <location>
        <begin position="51"/>
        <end position="73"/>
    </location>
</feature>
<proteinExistence type="predicted"/>
<keyword evidence="3" id="KW-1185">Reference proteome</keyword>
<evidence type="ECO:0000313" key="2">
    <source>
        <dbReference type="EMBL" id="GBE87604.1"/>
    </source>
</evidence>
<organism evidence="2 3">
    <name type="scientific">Sparassis crispa</name>
    <dbReference type="NCBI Taxonomy" id="139825"/>
    <lineage>
        <taxon>Eukaryota</taxon>
        <taxon>Fungi</taxon>
        <taxon>Dikarya</taxon>
        <taxon>Basidiomycota</taxon>
        <taxon>Agaricomycotina</taxon>
        <taxon>Agaricomycetes</taxon>
        <taxon>Polyporales</taxon>
        <taxon>Sparassidaceae</taxon>
        <taxon>Sparassis</taxon>
    </lineage>
</organism>
<reference evidence="2 3" key="1">
    <citation type="journal article" date="2018" name="Sci. Rep.">
        <title>Genome sequence of the cauliflower mushroom Sparassis crispa (Hanabiratake) and its association with beneficial usage.</title>
        <authorList>
            <person name="Kiyama R."/>
            <person name="Furutani Y."/>
            <person name="Kawaguchi K."/>
            <person name="Nakanishi T."/>
        </authorList>
    </citation>
    <scope>NUCLEOTIDE SEQUENCE [LARGE SCALE GENOMIC DNA]</scope>
</reference>
<dbReference type="RefSeq" id="XP_027618517.1">
    <property type="nucleotide sequence ID" value="XM_027762716.1"/>
</dbReference>
<protein>
    <submittedName>
        <fullName evidence="2">Uncharacterized protein</fullName>
    </submittedName>
</protein>
<dbReference type="GeneID" id="38784521"/>
<feature type="compositionally biased region" description="Polar residues" evidence="1">
    <location>
        <begin position="104"/>
        <end position="116"/>
    </location>
</feature>
<feature type="region of interest" description="Disordered" evidence="1">
    <location>
        <begin position="50"/>
        <end position="122"/>
    </location>
</feature>
<evidence type="ECO:0000256" key="1">
    <source>
        <dbReference type="SAM" id="MobiDB-lite"/>
    </source>
</evidence>
<comment type="caution">
    <text evidence="2">The sequence shown here is derived from an EMBL/GenBank/DDBJ whole genome shotgun (WGS) entry which is preliminary data.</text>
</comment>
<dbReference type="AlphaFoldDB" id="A0A401GZL5"/>
<dbReference type="InParanoid" id="A0A401GZL5"/>
<sequence length="374" mass="40519">MTVLGPIPWIDVQGNNAAVSVRDALPVEICLVVTQPVEYSTHVRDFDSDRIASSQTQHPQNAESEGNTSNDVSVGTELEPPANTRFMLITPPPTPVSVTPESSNASSSEDPHSPTTVPAVPARSPTLTAAPIVPAVTPAVSLTIAVLNSTQLAAVADRHTALLLPCNVKKNVSTLPPSTVSSPPYSPTGHAALDLAIKELLVMPDHVLNQPACRLSRSPDTTAPVPLLPILPVKDLLYPPSPSSDIISLTTTIEHQETMKDAEMTDSDTLESISKAEWIAAVTPENKSYILAPYLGVHRNMIQLKNELYMHAKLYAPPFSFDQTNDFHHTFIVAFHAVMSRANIDSLEDSKEMKDPFAMRIAAMVRQRHDYSAH</sequence>
<gene>
    <name evidence="2" type="ORF">SCP_1102810</name>
</gene>
<dbReference type="EMBL" id="BFAD01000011">
    <property type="protein sequence ID" value="GBE87604.1"/>
    <property type="molecule type" value="Genomic_DNA"/>
</dbReference>
<accession>A0A401GZL5</accession>